<evidence type="ECO:0000313" key="7">
    <source>
        <dbReference type="EMBL" id="AUH70620.1"/>
    </source>
</evidence>
<keyword evidence="8" id="KW-1185">Reference proteome</keyword>
<protein>
    <recommendedName>
        <fullName evidence="3">Aminoglycoside (3'') (9) adenylyltransferase</fullName>
        <ecNumber evidence="2">2.7.7.47</ecNumber>
    </recommendedName>
</protein>
<gene>
    <name evidence="7" type="ORF">CAB17_00070</name>
</gene>
<dbReference type="Pfam" id="PF13427">
    <property type="entry name" value="AadA_C"/>
    <property type="match status" value="1"/>
</dbReference>
<dbReference type="AlphaFoldDB" id="A0A2H5FGE3"/>
<dbReference type="InterPro" id="IPR025184">
    <property type="entry name" value="AadA_C"/>
</dbReference>
<dbReference type="KEGG" id="lsh:CAB17_00070"/>
<accession>A0A2H5FGE3</accession>
<evidence type="ECO:0000256" key="3">
    <source>
        <dbReference type="ARBA" id="ARBA00035252"/>
    </source>
</evidence>
<reference evidence="7 8" key="1">
    <citation type="submission" date="2017-12" db="EMBL/GenBank/DDBJ databases">
        <title>Legionella sainthelensi LA01-117, whole genome sequence of a clinical isolate from New Zealand.</title>
        <authorList>
            <person name="Cree S.L."/>
            <person name="Slow S."/>
            <person name="Kennedy M.A."/>
            <person name="Murdoch D.R."/>
            <person name="Biggs P.J."/>
            <person name="Anderson T."/>
        </authorList>
    </citation>
    <scope>NUCLEOTIDE SEQUENCE [LARGE SCALE GENOMIC DNA]</scope>
    <source>
        <strain evidence="7 8">LA01-117</strain>
    </source>
</reference>
<dbReference type="Proteomes" id="UP000234343">
    <property type="component" value="Chromosome"/>
</dbReference>
<dbReference type="EC" id="2.7.7.47" evidence="2"/>
<evidence type="ECO:0000256" key="4">
    <source>
        <dbReference type="ARBA" id="ARBA00048566"/>
    </source>
</evidence>
<feature type="domain" description="Adenylyltransferase AadA C-terminal" evidence="6">
    <location>
        <begin position="172"/>
        <end position="251"/>
    </location>
</feature>
<dbReference type="RefSeq" id="WP_101898432.1">
    <property type="nucleotide sequence ID" value="NZ_CP025491.2"/>
</dbReference>
<evidence type="ECO:0000256" key="2">
    <source>
        <dbReference type="ARBA" id="ARBA00035126"/>
    </source>
</evidence>
<evidence type="ECO:0000313" key="8">
    <source>
        <dbReference type="Proteomes" id="UP000234343"/>
    </source>
</evidence>
<dbReference type="EMBL" id="CP025491">
    <property type="protein sequence ID" value="AUH70620.1"/>
    <property type="molecule type" value="Genomic_DNA"/>
</dbReference>
<feature type="domain" description="Polymerase nucleotidyl transferase" evidence="5">
    <location>
        <begin position="27"/>
        <end position="80"/>
    </location>
</feature>
<dbReference type="InterPro" id="IPR002934">
    <property type="entry name" value="Polymerase_NTP_transf_dom"/>
</dbReference>
<evidence type="ECO:0000256" key="1">
    <source>
        <dbReference type="ARBA" id="ARBA00022679"/>
    </source>
</evidence>
<dbReference type="GO" id="GO:0009012">
    <property type="term" value="F:aminoglycoside 3''-adenylyltransferase activity"/>
    <property type="evidence" value="ECO:0007669"/>
    <property type="project" value="UniProtKB-EC"/>
</dbReference>
<dbReference type="Pfam" id="PF01909">
    <property type="entry name" value="NTP_transf_2"/>
    <property type="match status" value="1"/>
</dbReference>
<proteinExistence type="predicted"/>
<evidence type="ECO:0000259" key="6">
    <source>
        <dbReference type="Pfam" id="PF13427"/>
    </source>
</evidence>
<evidence type="ECO:0000259" key="5">
    <source>
        <dbReference type="Pfam" id="PF01909"/>
    </source>
</evidence>
<comment type="catalytic activity">
    <reaction evidence="4">
        <text>streptomycin + ATP = 3''-O-adenylylstreptomycin + diphosphate</text>
        <dbReference type="Rhea" id="RHEA:20245"/>
        <dbReference type="ChEBI" id="CHEBI:30616"/>
        <dbReference type="ChEBI" id="CHEBI:33019"/>
        <dbReference type="ChEBI" id="CHEBI:58007"/>
        <dbReference type="ChEBI" id="CHEBI:58605"/>
        <dbReference type="EC" id="2.7.7.47"/>
    </reaction>
</comment>
<name>A0A2H5FGE3_9GAMM</name>
<sequence length="259" mass="30144">MNKNIKEKINTLWVNSEVTALLQEFLYQLRSILLEKFIGLYVGGSIANSSFNPNTSDIDCYIVTSAHLCENTITQIEIMHNQLYSSQLPYAKKVEASYISQIELWDFNPEKSRPYFNEGKLYQAPYNSNFIIELFMLRNKGFAISGPPIKNLIQEISTQDLQLAIKRNLYDYWQVMLFDLVKLSRSDYQVFAILTMCRTLYSIEKGDIASKIGAAKWVIDKYNIWEDLITKALAWEPDLELNKLNETQQFIKYVLDKNL</sequence>
<dbReference type="InterPro" id="IPR043519">
    <property type="entry name" value="NT_sf"/>
</dbReference>
<keyword evidence="1" id="KW-0808">Transferase</keyword>
<dbReference type="SUPFAM" id="SSF81301">
    <property type="entry name" value="Nucleotidyltransferase"/>
    <property type="match status" value="1"/>
</dbReference>
<organism evidence="7 8">
    <name type="scientific">Legionella sainthelensi</name>
    <dbReference type="NCBI Taxonomy" id="28087"/>
    <lineage>
        <taxon>Bacteria</taxon>
        <taxon>Pseudomonadati</taxon>
        <taxon>Pseudomonadota</taxon>
        <taxon>Gammaproteobacteria</taxon>
        <taxon>Legionellales</taxon>
        <taxon>Legionellaceae</taxon>
        <taxon>Legionella</taxon>
    </lineage>
</organism>